<dbReference type="AlphaFoldDB" id="A0A6P1YRA6"/>
<dbReference type="InterPro" id="IPR028098">
    <property type="entry name" value="Glyco_trans_4-like_N"/>
</dbReference>
<proteinExistence type="predicted"/>
<gene>
    <name evidence="3" type="ORF">G3A50_11555</name>
</gene>
<sequence length="419" mass="45039">MKILIHGLNCAPEKVGIAVYTSEMAEALVARGHEVHVVCGQPYYPAWKIAEGHSAWLYQSETRGGVQITRVPHYIPAQPSGAKRLIHHASFAATSLPPLLAKAVSFRPDVVLAVAPSLVAAPMARLTAALTRSPSWLHIQDLEVEAAFATGLIREGGRLARWARGFERAVTGSFGKISSISPQMCAKITLNCRPSVPVYEFRNWADIDAITPTDVPSPYRAEWNITTPFVALYSGNIANKQGIEIVVEAAQRLRERGDLTFVVCGEGPNRANLERQASGLTNIVFHDLQPKERLGDLLSLATVHLLPQIAGAADLVMPSKLTNMLASGRPIVVTADPQTALGIEVEGCGKVVPPGSGEGLARGLAELLDDAELRHLCGVAARQRAEERWSKTFVLAAFEAELVALVEAAKAPRTTSKAP</sequence>
<protein>
    <submittedName>
        <fullName evidence="3">WcaI family glycosyltransferase</fullName>
    </submittedName>
</protein>
<keyword evidence="3" id="KW-0808">Transferase</keyword>
<accession>A0A6P1YRA6</accession>
<dbReference type="SUPFAM" id="SSF53756">
    <property type="entry name" value="UDP-Glycosyltransferase/glycogen phosphorylase"/>
    <property type="match status" value="1"/>
</dbReference>
<reference evidence="3 4" key="1">
    <citation type="submission" date="2020-02" db="EMBL/GenBank/DDBJ databases">
        <authorList>
            <person name="Li G."/>
        </authorList>
    </citation>
    <scope>NUCLEOTIDE SEQUENCE [LARGE SCALE GENOMIC DNA]</scope>
    <source>
        <strain evidence="3 4">DSM 102029</strain>
    </source>
</reference>
<dbReference type="KEGG" id="apra:G3A50_11555"/>
<dbReference type="RefSeq" id="WP_163075419.1">
    <property type="nucleotide sequence ID" value="NZ_CP048630.1"/>
</dbReference>
<dbReference type="Pfam" id="PF13579">
    <property type="entry name" value="Glyco_trans_4_4"/>
    <property type="match status" value="1"/>
</dbReference>
<dbReference type="NCBIfam" id="NF007640">
    <property type="entry name" value="PRK10307.1"/>
    <property type="match status" value="1"/>
</dbReference>
<feature type="domain" description="Glycosyltransferase subfamily 4-like N-terminal" evidence="2">
    <location>
        <begin position="16"/>
        <end position="188"/>
    </location>
</feature>
<dbReference type="PANTHER" id="PTHR12526">
    <property type="entry name" value="GLYCOSYLTRANSFERASE"/>
    <property type="match status" value="1"/>
</dbReference>
<dbReference type="Proteomes" id="UP000464751">
    <property type="component" value="Chromosome"/>
</dbReference>
<dbReference type="Pfam" id="PF00534">
    <property type="entry name" value="Glycos_transf_1"/>
    <property type="match status" value="1"/>
</dbReference>
<organism evidence="3 4">
    <name type="scientific">Ancylobacter pratisalsi</name>
    <dbReference type="NCBI Taxonomy" id="1745854"/>
    <lineage>
        <taxon>Bacteria</taxon>
        <taxon>Pseudomonadati</taxon>
        <taxon>Pseudomonadota</taxon>
        <taxon>Alphaproteobacteria</taxon>
        <taxon>Hyphomicrobiales</taxon>
        <taxon>Xanthobacteraceae</taxon>
        <taxon>Ancylobacter</taxon>
    </lineage>
</organism>
<dbReference type="Gene3D" id="3.40.50.2000">
    <property type="entry name" value="Glycogen Phosphorylase B"/>
    <property type="match status" value="2"/>
</dbReference>
<evidence type="ECO:0000259" key="1">
    <source>
        <dbReference type="Pfam" id="PF00534"/>
    </source>
</evidence>
<dbReference type="PANTHER" id="PTHR12526:SF633">
    <property type="entry name" value="COLANIC ACID BIOSYNTHESIS GLYCOSYL TRANSFERASE WCAI-RELATED"/>
    <property type="match status" value="1"/>
</dbReference>
<dbReference type="EMBL" id="CP048630">
    <property type="protein sequence ID" value="QIB34274.1"/>
    <property type="molecule type" value="Genomic_DNA"/>
</dbReference>
<evidence type="ECO:0000313" key="3">
    <source>
        <dbReference type="EMBL" id="QIB34274.1"/>
    </source>
</evidence>
<evidence type="ECO:0000313" key="4">
    <source>
        <dbReference type="Proteomes" id="UP000464751"/>
    </source>
</evidence>
<keyword evidence="4" id="KW-1185">Reference proteome</keyword>
<feature type="domain" description="Glycosyl transferase family 1" evidence="1">
    <location>
        <begin position="220"/>
        <end position="384"/>
    </location>
</feature>
<dbReference type="GO" id="GO:0016757">
    <property type="term" value="F:glycosyltransferase activity"/>
    <property type="evidence" value="ECO:0007669"/>
    <property type="project" value="InterPro"/>
</dbReference>
<dbReference type="CDD" id="cd03794">
    <property type="entry name" value="GT4_WbuB-like"/>
    <property type="match status" value="1"/>
</dbReference>
<name>A0A6P1YRA6_9HYPH</name>
<evidence type="ECO:0000259" key="2">
    <source>
        <dbReference type="Pfam" id="PF13579"/>
    </source>
</evidence>
<dbReference type="InterPro" id="IPR001296">
    <property type="entry name" value="Glyco_trans_1"/>
</dbReference>